<feature type="domain" description="PAS" evidence="1">
    <location>
        <begin position="263"/>
        <end position="333"/>
    </location>
</feature>
<dbReference type="RefSeq" id="WP_106533660.1">
    <property type="nucleotide sequence ID" value="NZ_PYAT01000007.1"/>
</dbReference>
<evidence type="ECO:0000259" key="1">
    <source>
        <dbReference type="PROSITE" id="PS50112"/>
    </source>
</evidence>
<evidence type="ECO:0000313" key="5">
    <source>
        <dbReference type="Proteomes" id="UP000242682"/>
    </source>
</evidence>
<dbReference type="Gene3D" id="3.30.70.270">
    <property type="match status" value="1"/>
</dbReference>
<name>A0A2P8GQR8_9BACL</name>
<dbReference type="Proteomes" id="UP000242682">
    <property type="component" value="Unassembled WGS sequence"/>
</dbReference>
<feature type="domain" description="PAC" evidence="2">
    <location>
        <begin position="336"/>
        <end position="387"/>
    </location>
</feature>
<reference evidence="4 5" key="1">
    <citation type="submission" date="2018-03" db="EMBL/GenBank/DDBJ databases">
        <title>Genomic Encyclopedia of Type Strains, Phase III (KMG-III): the genomes of soil and plant-associated and newly described type strains.</title>
        <authorList>
            <person name="Whitman W."/>
        </authorList>
    </citation>
    <scope>NUCLEOTIDE SEQUENCE [LARGE SCALE GENOMIC DNA]</scope>
    <source>
        <strain evidence="4 5">CGMCC 1.12259</strain>
    </source>
</reference>
<dbReference type="AlphaFoldDB" id="A0A2P8GQR8"/>
<proteinExistence type="predicted"/>
<evidence type="ECO:0000313" key="4">
    <source>
        <dbReference type="EMBL" id="PSL36294.1"/>
    </source>
</evidence>
<dbReference type="PANTHER" id="PTHR44757:SF2">
    <property type="entry name" value="BIOFILM ARCHITECTURE MAINTENANCE PROTEIN MBAA"/>
    <property type="match status" value="1"/>
</dbReference>
<dbReference type="Pfam" id="PF08448">
    <property type="entry name" value="PAS_4"/>
    <property type="match status" value="2"/>
</dbReference>
<dbReference type="CDD" id="cd01949">
    <property type="entry name" value="GGDEF"/>
    <property type="match status" value="1"/>
</dbReference>
<dbReference type="SMART" id="SM00091">
    <property type="entry name" value="PAS"/>
    <property type="match status" value="3"/>
</dbReference>
<dbReference type="NCBIfam" id="TIGR00254">
    <property type="entry name" value="GGDEF"/>
    <property type="match status" value="1"/>
</dbReference>
<dbReference type="EMBL" id="PYAT01000007">
    <property type="protein sequence ID" value="PSL36294.1"/>
    <property type="molecule type" value="Genomic_DNA"/>
</dbReference>
<dbReference type="SMART" id="SM00267">
    <property type="entry name" value="GGDEF"/>
    <property type="match status" value="1"/>
</dbReference>
<dbReference type="CDD" id="cd00130">
    <property type="entry name" value="PAS"/>
    <property type="match status" value="2"/>
</dbReference>
<feature type="domain" description="PAC" evidence="2">
    <location>
        <begin position="84"/>
        <end position="137"/>
    </location>
</feature>
<dbReference type="InterPro" id="IPR000160">
    <property type="entry name" value="GGDEF_dom"/>
</dbReference>
<keyword evidence="5" id="KW-1185">Reference proteome</keyword>
<dbReference type="NCBIfam" id="TIGR00229">
    <property type="entry name" value="sensory_box"/>
    <property type="match status" value="3"/>
</dbReference>
<dbReference type="Pfam" id="PF00990">
    <property type="entry name" value="GGDEF"/>
    <property type="match status" value="1"/>
</dbReference>
<dbReference type="OrthoDB" id="2624050at2"/>
<feature type="domain" description="GGDEF" evidence="3">
    <location>
        <begin position="419"/>
        <end position="552"/>
    </location>
</feature>
<feature type="domain" description="PAS" evidence="1">
    <location>
        <begin position="138"/>
        <end position="207"/>
    </location>
</feature>
<evidence type="ECO:0000259" key="3">
    <source>
        <dbReference type="PROSITE" id="PS50887"/>
    </source>
</evidence>
<dbReference type="InterPro" id="IPR000014">
    <property type="entry name" value="PAS"/>
</dbReference>
<dbReference type="SUPFAM" id="SSF55073">
    <property type="entry name" value="Nucleotide cyclase"/>
    <property type="match status" value="1"/>
</dbReference>
<sequence length="560" mass="63250">MPHFPEKNGPDIAGAAALFDYIQDLVFLMEENQGTFRYVYANPAAFKILQLQENIVGSPIEDVMSSEQTELLIRYYRQVQTTKNPVEFTEKIDAENRELIGETVLNPIVTEDGQCKYILAIVRDVTERELAKRALIETKEKLEVFWENATDPVFFINTKGEIIKVNPAFEKTFEYSEEEMVNQKGSIVPLHMKSDPKAIVERILKGETVNSHETIRLTKSGNPLNIISSYTPVRNANRDIIGATIFYKNVTELKKAEKDLQKSQEKYKLITESAFDIITLIDSAGLIEYVSPSNEKILGYPDSAYIGNPFTTNVHPEDAFGLIETVTSLMDGDKPATIEVRFQHQDGQWIWMEVSPTPVLTDGNVMQVLTIARDITERKRLQDKIAKMAFFDHLSGIPNRRTFDNRLQAAIQQADRSGKKVAVLLMDGRKFKQINDRFGHDTGDAVIKEMAIRLQAAVRPVDTAARLGGDEMGVVLPELDSLDLAEETAKRILASYEEPFTFNGYDIKMGAGIGISLYPDHTANEKQLIKFADLALYEAKKADRDEYVIYGRTLLDNVLF</sequence>
<evidence type="ECO:0000259" key="2">
    <source>
        <dbReference type="PROSITE" id="PS50113"/>
    </source>
</evidence>
<dbReference type="InterPro" id="IPR035965">
    <property type="entry name" value="PAS-like_dom_sf"/>
</dbReference>
<dbReference type="InterPro" id="IPR029787">
    <property type="entry name" value="Nucleotide_cyclase"/>
</dbReference>
<dbReference type="InterPro" id="IPR013656">
    <property type="entry name" value="PAS_4"/>
</dbReference>
<dbReference type="InterPro" id="IPR043128">
    <property type="entry name" value="Rev_trsase/Diguanyl_cyclase"/>
</dbReference>
<comment type="caution">
    <text evidence="4">The sequence shown here is derived from an EMBL/GenBank/DDBJ whole genome shotgun (WGS) entry which is preliminary data.</text>
</comment>
<dbReference type="InterPro" id="IPR001610">
    <property type="entry name" value="PAC"/>
</dbReference>
<feature type="domain" description="PAC" evidence="2">
    <location>
        <begin position="210"/>
        <end position="262"/>
    </location>
</feature>
<dbReference type="SUPFAM" id="SSF55785">
    <property type="entry name" value="PYP-like sensor domain (PAS domain)"/>
    <property type="match status" value="3"/>
</dbReference>
<dbReference type="Pfam" id="PF00989">
    <property type="entry name" value="PAS"/>
    <property type="match status" value="1"/>
</dbReference>
<dbReference type="Gene3D" id="3.30.450.20">
    <property type="entry name" value="PAS domain"/>
    <property type="match status" value="3"/>
</dbReference>
<accession>A0A2P8GQR8</accession>
<dbReference type="PROSITE" id="PS50887">
    <property type="entry name" value="GGDEF"/>
    <property type="match status" value="1"/>
</dbReference>
<organism evidence="4 5">
    <name type="scientific">Planomicrobium soli</name>
    <dbReference type="NCBI Taxonomy" id="1176648"/>
    <lineage>
        <taxon>Bacteria</taxon>
        <taxon>Bacillati</taxon>
        <taxon>Bacillota</taxon>
        <taxon>Bacilli</taxon>
        <taxon>Bacillales</taxon>
        <taxon>Caryophanaceae</taxon>
        <taxon>Planomicrobium</taxon>
    </lineage>
</organism>
<dbReference type="PROSITE" id="PS50113">
    <property type="entry name" value="PAC"/>
    <property type="match status" value="3"/>
</dbReference>
<dbReference type="InterPro" id="IPR013767">
    <property type="entry name" value="PAS_fold"/>
</dbReference>
<dbReference type="PANTHER" id="PTHR44757">
    <property type="entry name" value="DIGUANYLATE CYCLASE DGCP"/>
    <property type="match status" value="1"/>
</dbReference>
<dbReference type="InterPro" id="IPR052155">
    <property type="entry name" value="Biofilm_reg_signaling"/>
</dbReference>
<protein>
    <submittedName>
        <fullName evidence="4">Diguanylate cyclase with PAS/PAC sensor</fullName>
    </submittedName>
</protein>
<gene>
    <name evidence="4" type="ORF">B0H99_107115</name>
</gene>
<dbReference type="InterPro" id="IPR000700">
    <property type="entry name" value="PAS-assoc_C"/>
</dbReference>
<dbReference type="SMART" id="SM00086">
    <property type="entry name" value="PAC"/>
    <property type="match status" value="3"/>
</dbReference>
<dbReference type="PROSITE" id="PS50112">
    <property type="entry name" value="PAS"/>
    <property type="match status" value="2"/>
</dbReference>